<gene>
    <name evidence="2" type="ORF">XAT740_LOCUS57366</name>
</gene>
<feature type="region of interest" description="Disordered" evidence="1">
    <location>
        <begin position="343"/>
        <end position="372"/>
    </location>
</feature>
<feature type="region of interest" description="Disordered" evidence="1">
    <location>
        <begin position="415"/>
        <end position="464"/>
    </location>
</feature>
<feature type="non-terminal residue" evidence="2">
    <location>
        <position position="1"/>
    </location>
</feature>
<dbReference type="AlphaFoldDB" id="A0A816FML6"/>
<organism evidence="2 3">
    <name type="scientific">Adineta ricciae</name>
    <name type="common">Rotifer</name>
    <dbReference type="NCBI Taxonomy" id="249248"/>
    <lineage>
        <taxon>Eukaryota</taxon>
        <taxon>Metazoa</taxon>
        <taxon>Spiralia</taxon>
        <taxon>Gnathifera</taxon>
        <taxon>Rotifera</taxon>
        <taxon>Eurotatoria</taxon>
        <taxon>Bdelloidea</taxon>
        <taxon>Adinetida</taxon>
        <taxon>Adinetidae</taxon>
        <taxon>Adineta</taxon>
    </lineage>
</organism>
<reference evidence="2" key="1">
    <citation type="submission" date="2021-02" db="EMBL/GenBank/DDBJ databases">
        <authorList>
            <person name="Nowell W R."/>
        </authorList>
    </citation>
    <scope>NUCLEOTIDE SEQUENCE</scope>
</reference>
<feature type="compositionally biased region" description="Basic and acidic residues" evidence="1">
    <location>
        <begin position="447"/>
        <end position="458"/>
    </location>
</feature>
<evidence type="ECO:0000313" key="3">
    <source>
        <dbReference type="Proteomes" id="UP000663828"/>
    </source>
</evidence>
<name>A0A816FML6_ADIRI</name>
<feature type="compositionally biased region" description="Polar residues" evidence="1">
    <location>
        <begin position="415"/>
        <end position="446"/>
    </location>
</feature>
<dbReference type="EMBL" id="CAJNOR010011780">
    <property type="protein sequence ID" value="CAF1663683.1"/>
    <property type="molecule type" value="Genomic_DNA"/>
</dbReference>
<accession>A0A816FML6</accession>
<sequence length="464" mass="51647">NSLGSRDDQDDEQTISLQSNTITEQTYEKFLHSTPMYHYLIDKQDIALPTFIDKIICPSNRHSPTHQSEEGVNEETARIGRLLLDSIPTPLIESIHDLSLTPTSNELLLSDTEYVISDQDNHYESFPDDSQRYEQRILGKQQTELQNNVRRDSAYSSNQERIDVQQSYYESLFECHSGYSFLQSDFLTPNISSVQSTTDEAYESEPTTMSSSIATTTHVHPDLEHEFEYPVPPPPVPDRRLKPAYLKASPTTATAAAATTSSPVLTKPCLIKQNTVDSAGYSIIQKPKPSPLIAIQQLITSTANNSAASATKTMSSRHYCGTIPVSNEVTQSSINSVTPVKINEQSKDKKKEKRTSKTLNCLHPSTADEQDHKRHLLPKLPLSSLSNKTKIKKQKLITNIDEATNGLAIRLPALTSNGSSSVDKQNSHKSSALSSIKRTNGMTKTRQLPEHVKSDRPAFYETSV</sequence>
<dbReference type="Proteomes" id="UP000663828">
    <property type="component" value="Unassembled WGS sequence"/>
</dbReference>
<proteinExistence type="predicted"/>
<evidence type="ECO:0000256" key="1">
    <source>
        <dbReference type="SAM" id="MobiDB-lite"/>
    </source>
</evidence>
<protein>
    <submittedName>
        <fullName evidence="2">Uncharacterized protein</fullName>
    </submittedName>
</protein>
<evidence type="ECO:0000313" key="2">
    <source>
        <dbReference type="EMBL" id="CAF1663683.1"/>
    </source>
</evidence>
<comment type="caution">
    <text evidence="2">The sequence shown here is derived from an EMBL/GenBank/DDBJ whole genome shotgun (WGS) entry which is preliminary data.</text>
</comment>
<keyword evidence="3" id="KW-1185">Reference proteome</keyword>